<reference evidence="4 5" key="1">
    <citation type="journal article" date="2015" name="Genome Announc.">
        <title>Expanding the biotechnology potential of lactobacilli through comparative genomics of 213 strains and associated genera.</title>
        <authorList>
            <person name="Sun Z."/>
            <person name="Harris H.M."/>
            <person name="McCann A."/>
            <person name="Guo C."/>
            <person name="Argimon S."/>
            <person name="Zhang W."/>
            <person name="Yang X."/>
            <person name="Jeffery I.B."/>
            <person name="Cooney J.C."/>
            <person name="Kagawa T.F."/>
            <person name="Liu W."/>
            <person name="Song Y."/>
            <person name="Salvetti E."/>
            <person name="Wrobel A."/>
            <person name="Rasinkangas P."/>
            <person name="Parkhill J."/>
            <person name="Rea M.C."/>
            <person name="O'Sullivan O."/>
            <person name="Ritari J."/>
            <person name="Douillard F.P."/>
            <person name="Paul Ross R."/>
            <person name="Yang R."/>
            <person name="Briner A.E."/>
            <person name="Felis G.E."/>
            <person name="de Vos W.M."/>
            <person name="Barrangou R."/>
            <person name="Klaenhammer T.R."/>
            <person name="Caufield P.W."/>
            <person name="Cui Y."/>
            <person name="Zhang H."/>
            <person name="O'Toole P.W."/>
        </authorList>
    </citation>
    <scope>NUCLEOTIDE SEQUENCE [LARGE SCALE GENOMIC DNA]</scope>
    <source>
        <strain evidence="4 5">DSM 4864</strain>
    </source>
</reference>
<dbReference type="SUPFAM" id="SSF51735">
    <property type="entry name" value="NAD(P)-binding Rossmann-fold domains"/>
    <property type="match status" value="1"/>
</dbReference>
<protein>
    <submittedName>
        <fullName evidence="4">Oxidoreductase, short chain dehydrogenase reductase family protein</fullName>
    </submittedName>
</protein>
<accession>A0A0R1WHP3</accession>
<dbReference type="FunFam" id="3.40.50.720:FF:000047">
    <property type="entry name" value="NADP-dependent L-serine/L-allo-threonine dehydrogenase"/>
    <property type="match status" value="1"/>
</dbReference>
<dbReference type="InterPro" id="IPR036291">
    <property type="entry name" value="NAD(P)-bd_dom_sf"/>
</dbReference>
<dbReference type="RefSeq" id="WP_003713793.1">
    <property type="nucleotide sequence ID" value="NZ_AZGE01000001.1"/>
</dbReference>
<comment type="similarity">
    <text evidence="1 3">Belongs to the short-chain dehydrogenases/reductases (SDR) family.</text>
</comment>
<gene>
    <name evidence="4" type="ORF">FC49_GL000125</name>
</gene>
<dbReference type="EMBL" id="AZGE01000001">
    <property type="protein sequence ID" value="KRM16965.1"/>
    <property type="molecule type" value="Genomic_DNA"/>
</dbReference>
<comment type="caution">
    <text evidence="4">The sequence shown here is derived from an EMBL/GenBank/DDBJ whole genome shotgun (WGS) entry which is preliminary data.</text>
</comment>
<dbReference type="GO" id="GO:0016616">
    <property type="term" value="F:oxidoreductase activity, acting on the CH-OH group of donors, NAD or NADP as acceptor"/>
    <property type="evidence" value="ECO:0007669"/>
    <property type="project" value="UniProtKB-ARBA"/>
</dbReference>
<evidence type="ECO:0000256" key="2">
    <source>
        <dbReference type="ARBA" id="ARBA00023002"/>
    </source>
</evidence>
<organism evidence="4 5">
    <name type="scientific">Limosilactobacillus oris DSM 4864</name>
    <dbReference type="NCBI Taxonomy" id="1423779"/>
    <lineage>
        <taxon>Bacteria</taxon>
        <taxon>Bacillati</taxon>
        <taxon>Bacillota</taxon>
        <taxon>Bacilli</taxon>
        <taxon>Lactobacillales</taxon>
        <taxon>Lactobacillaceae</taxon>
        <taxon>Limosilactobacillus</taxon>
    </lineage>
</organism>
<dbReference type="Gene3D" id="3.40.50.720">
    <property type="entry name" value="NAD(P)-binding Rossmann-like Domain"/>
    <property type="match status" value="1"/>
</dbReference>
<dbReference type="PANTHER" id="PTHR43115">
    <property type="entry name" value="DEHYDROGENASE/REDUCTASE SDR FAMILY MEMBER 11"/>
    <property type="match status" value="1"/>
</dbReference>
<dbReference type="PATRIC" id="fig|1423779.3.peg.127"/>
<proteinExistence type="inferred from homology"/>
<dbReference type="InterPro" id="IPR020904">
    <property type="entry name" value="Sc_DH/Rdtase_CS"/>
</dbReference>
<sequence>MTDLSNKVVVIMGASSGIGAATARQLAKDGAKLVITARRLDRLNEIASEFPEGQVIPVKADVTNFKEVQTAINMAVEKFGRIDVLYNNAGIMPLSPLSDGHRDEWQNMVNINIMGPLNGIAAALPIMKKQGQGHIITTDSVAGHMVAPDMAVYSGTKYATRIIMDGLRMEEAQNHIKTTIITPGATQSELTSHISDPETRKVNTDYWSNVDGLTADQIAQAVEFAIATKDNMSVSEMIVRPTLQSM</sequence>
<evidence type="ECO:0000256" key="3">
    <source>
        <dbReference type="RuleBase" id="RU000363"/>
    </source>
</evidence>
<evidence type="ECO:0000313" key="4">
    <source>
        <dbReference type="EMBL" id="KRM16965.1"/>
    </source>
</evidence>
<dbReference type="Pfam" id="PF00106">
    <property type="entry name" value="adh_short"/>
    <property type="match status" value="1"/>
</dbReference>
<dbReference type="PROSITE" id="PS00061">
    <property type="entry name" value="ADH_SHORT"/>
    <property type="match status" value="1"/>
</dbReference>
<dbReference type="PRINTS" id="PR00081">
    <property type="entry name" value="GDHRDH"/>
</dbReference>
<name>A0A0R1WHP3_9LACO</name>
<dbReference type="Proteomes" id="UP000050973">
    <property type="component" value="Unassembled WGS sequence"/>
</dbReference>
<dbReference type="PRINTS" id="PR00080">
    <property type="entry name" value="SDRFAMILY"/>
</dbReference>
<evidence type="ECO:0000256" key="1">
    <source>
        <dbReference type="ARBA" id="ARBA00006484"/>
    </source>
</evidence>
<keyword evidence="2" id="KW-0560">Oxidoreductase</keyword>
<dbReference type="InterPro" id="IPR002347">
    <property type="entry name" value="SDR_fam"/>
</dbReference>
<dbReference type="PANTHER" id="PTHR43115:SF4">
    <property type="entry name" value="DEHYDROGENASE_REDUCTASE SDR FAMILY MEMBER 11"/>
    <property type="match status" value="1"/>
</dbReference>
<evidence type="ECO:0000313" key="5">
    <source>
        <dbReference type="Proteomes" id="UP000050973"/>
    </source>
</evidence>
<dbReference type="AlphaFoldDB" id="A0A0R1WHP3"/>